<evidence type="ECO:0000313" key="2">
    <source>
        <dbReference type="EMBL" id="KKN55782.1"/>
    </source>
</evidence>
<sequence length="300" mass="34203">MRVRKYKFKIIIISFLILSFSFTTLPIAGSVAPVPAIVSPPDQFIAEIFPNSTLPLQLTHSNTIISFNATDFPNKIDINFDANYTIYNSGNTSSIQVILPFSLAIDINDFIFDVYANNSQINYDIFNVSPWNENITEIDINFRIIELYPITLIRSNITLHKNSSSIMRYRFKGSMNNLLDPRDLFYVIYSIGTSQEWIGNTTGRVTLRVYGKQPVYGQSGHGFNSGPPQLVDIIGGKSFRCEWNNTKSPWMSVGIRFYREVSLSEEIMEIIISNLLSYLLIVGIVISAVMIRRKRKRQNI</sequence>
<feature type="transmembrane region" description="Helical" evidence="1">
    <location>
        <begin position="270"/>
        <end position="291"/>
    </location>
</feature>
<accession>A0A0F9S0P0</accession>
<keyword evidence="1" id="KW-0472">Membrane</keyword>
<reference evidence="2" key="1">
    <citation type="journal article" date="2015" name="Nature">
        <title>Complex archaea that bridge the gap between prokaryotes and eukaryotes.</title>
        <authorList>
            <person name="Spang A."/>
            <person name="Saw J.H."/>
            <person name="Jorgensen S.L."/>
            <person name="Zaremba-Niedzwiedzka K."/>
            <person name="Martijn J."/>
            <person name="Lind A.E."/>
            <person name="van Eijk R."/>
            <person name="Schleper C."/>
            <person name="Guy L."/>
            <person name="Ettema T.J."/>
        </authorList>
    </citation>
    <scope>NUCLEOTIDE SEQUENCE</scope>
</reference>
<gene>
    <name evidence="2" type="ORF">LCGC14_0578890</name>
</gene>
<dbReference type="AlphaFoldDB" id="A0A0F9S0P0"/>
<comment type="caution">
    <text evidence="2">The sequence shown here is derived from an EMBL/GenBank/DDBJ whole genome shotgun (WGS) entry which is preliminary data.</text>
</comment>
<dbReference type="EMBL" id="LAZR01000872">
    <property type="protein sequence ID" value="KKN55782.1"/>
    <property type="molecule type" value="Genomic_DNA"/>
</dbReference>
<organism evidence="2">
    <name type="scientific">marine sediment metagenome</name>
    <dbReference type="NCBI Taxonomy" id="412755"/>
    <lineage>
        <taxon>unclassified sequences</taxon>
        <taxon>metagenomes</taxon>
        <taxon>ecological metagenomes</taxon>
    </lineage>
</organism>
<evidence type="ECO:0000256" key="1">
    <source>
        <dbReference type="SAM" id="Phobius"/>
    </source>
</evidence>
<proteinExistence type="predicted"/>
<keyword evidence="1" id="KW-1133">Transmembrane helix</keyword>
<name>A0A0F9S0P0_9ZZZZ</name>
<keyword evidence="1" id="KW-0812">Transmembrane</keyword>
<protein>
    <submittedName>
        <fullName evidence="2">Uncharacterized protein</fullName>
    </submittedName>
</protein>